<dbReference type="Proteomes" id="UP000649829">
    <property type="component" value="Unassembled WGS sequence"/>
</dbReference>
<accession>A0A917SLY1</accession>
<sequence length="469" mass="50069">MRLRRPRPARTLGRLALLLALAAPAPALHAQPAGESVTLTLPQVRAAIVAAAARGDRRTVRLLAEGLAGTGKADGQVYYLWAEAEAAAGGHARALEAAKQAYRLAGTDQQRFQAAQVAARAAHDGGQTTTAQLWLRRTYEHAGDARTRDAIARDYRTLRAINPLQFRLSFGISPSSNVNNGSESRLNFIDGVPVVGVLSPEAQALSGIETTADLAVGYRLGAPQPTRQITAVARLFTRQVRLSEEARERAPAAGNGDFAFSLAQAGLRAQFAPAAGRRIGAGLVAGQSWYGGARYYKFGRIEGEWSQTLAPATRLGVAGYAEKRFHDQSALTEEIAQIGLSLGHVLPSGGVLRGRVTAQNDNTTGRSRDNHALSVALDWTPARALGPVSLSFGISASYTDFPGYRVGFIAVPGGRQDRTVAAEVTVDFDRVDYAGFIPTMDIGLRRTRSNVSRFDTEEITLGLGIRSAF</sequence>
<reference evidence="2" key="2">
    <citation type="submission" date="2020-09" db="EMBL/GenBank/DDBJ databases">
        <authorList>
            <person name="Sun Q."/>
            <person name="Zhou Y."/>
        </authorList>
    </citation>
    <scope>NUCLEOTIDE SEQUENCE</scope>
    <source>
        <strain evidence="2">CGMCC 1.6293</strain>
    </source>
</reference>
<proteinExistence type="predicted"/>
<gene>
    <name evidence="2" type="ORF">GCM10011534_04150</name>
</gene>
<keyword evidence="3" id="KW-1185">Reference proteome</keyword>
<keyword evidence="1" id="KW-0732">Signal</keyword>
<organism evidence="2 3">
    <name type="scientific">Pseudooceanicola nanhaiensis</name>
    <dbReference type="NCBI Taxonomy" id="375761"/>
    <lineage>
        <taxon>Bacteria</taxon>
        <taxon>Pseudomonadati</taxon>
        <taxon>Pseudomonadota</taxon>
        <taxon>Alphaproteobacteria</taxon>
        <taxon>Rhodobacterales</taxon>
        <taxon>Paracoccaceae</taxon>
        <taxon>Pseudooceanicola</taxon>
    </lineage>
</organism>
<dbReference type="RefSeq" id="WP_028285367.1">
    <property type="nucleotide sequence ID" value="NZ_BMLF01000001.1"/>
</dbReference>
<evidence type="ECO:0000313" key="3">
    <source>
        <dbReference type="Proteomes" id="UP000649829"/>
    </source>
</evidence>
<name>A0A917SLY1_9RHOB</name>
<protein>
    <recommendedName>
        <fullName evidence="4">DUF560 domain-containing protein</fullName>
    </recommendedName>
</protein>
<feature type="signal peptide" evidence="1">
    <location>
        <begin position="1"/>
        <end position="30"/>
    </location>
</feature>
<dbReference type="AlphaFoldDB" id="A0A917SLY1"/>
<feature type="chain" id="PRO_5037065334" description="DUF560 domain-containing protein" evidence="1">
    <location>
        <begin position="31"/>
        <end position="469"/>
    </location>
</feature>
<comment type="caution">
    <text evidence="2">The sequence shown here is derived from an EMBL/GenBank/DDBJ whole genome shotgun (WGS) entry which is preliminary data.</text>
</comment>
<reference evidence="2" key="1">
    <citation type="journal article" date="2014" name="Int. J. Syst. Evol. Microbiol.">
        <title>Complete genome sequence of Corynebacterium casei LMG S-19264T (=DSM 44701T), isolated from a smear-ripened cheese.</title>
        <authorList>
            <consortium name="US DOE Joint Genome Institute (JGI-PGF)"/>
            <person name="Walter F."/>
            <person name="Albersmeier A."/>
            <person name="Kalinowski J."/>
            <person name="Ruckert C."/>
        </authorList>
    </citation>
    <scope>NUCLEOTIDE SEQUENCE</scope>
    <source>
        <strain evidence="2">CGMCC 1.6293</strain>
    </source>
</reference>
<dbReference type="EMBL" id="BMLF01000001">
    <property type="protein sequence ID" value="GGL85402.1"/>
    <property type="molecule type" value="Genomic_DNA"/>
</dbReference>
<evidence type="ECO:0008006" key="4">
    <source>
        <dbReference type="Google" id="ProtNLM"/>
    </source>
</evidence>
<evidence type="ECO:0000256" key="1">
    <source>
        <dbReference type="SAM" id="SignalP"/>
    </source>
</evidence>
<evidence type="ECO:0000313" key="2">
    <source>
        <dbReference type="EMBL" id="GGL85402.1"/>
    </source>
</evidence>